<dbReference type="InterPro" id="IPR043129">
    <property type="entry name" value="ATPase_NBD"/>
</dbReference>
<proteinExistence type="predicted"/>
<dbReference type="PANTHER" id="PTHR30005">
    <property type="entry name" value="EXOPOLYPHOSPHATASE"/>
    <property type="match status" value="1"/>
</dbReference>
<dbReference type="CDD" id="cd24052">
    <property type="entry name" value="ASKHA_NBD_HpPPX-GppA-like"/>
    <property type="match status" value="1"/>
</dbReference>
<comment type="caution">
    <text evidence="2">The sequence shown here is derived from an EMBL/GenBank/DDBJ whole genome shotgun (WGS) entry which is preliminary data.</text>
</comment>
<protein>
    <submittedName>
        <fullName evidence="2">Exopolyphosphatase</fullName>
    </submittedName>
</protein>
<feature type="domain" description="Ppx/GppA phosphatase N-terminal" evidence="1">
    <location>
        <begin position="19"/>
        <end position="298"/>
    </location>
</feature>
<evidence type="ECO:0000313" key="3">
    <source>
        <dbReference type="Proteomes" id="UP000248557"/>
    </source>
</evidence>
<name>A0A328Q2C7_9EURY</name>
<dbReference type="Pfam" id="PF02541">
    <property type="entry name" value="Ppx-GppA"/>
    <property type="match status" value="1"/>
</dbReference>
<sequence length="305" mass="34492">MIYSVVDIGSNTIRLQLYQYKKGKLKTIISKKKTAGLISYKENNKLNDEGIQTLLSILKSFKKNLIQLKVDNVCYFATASIRNLKNSDDILQLIKEELNIDIYLLESKTEAMMSFNAVKNSGKMTSDEGILCDVGGGSSEIVYFNNRTPQELTSIDIGSLNSYYKYVSVMLPSTSECEAIRNDVLEKIKKSEVNKHTVTHLYAVGGTIRAIKKVLEHICIKEDKTSIITPAMLKKLQSELNKNNKEYFTKILQVKAERIHTLVPGLVIIATIAEYFNIKQIHVSHKTVREGVVYSIIENDKNDNE</sequence>
<evidence type="ECO:0000313" key="2">
    <source>
        <dbReference type="EMBL" id="RAP03204.1"/>
    </source>
</evidence>
<organism evidence="2 3">
    <name type="scientific">Methanosphaera stadtmanae</name>
    <dbReference type="NCBI Taxonomy" id="2317"/>
    <lineage>
        <taxon>Archaea</taxon>
        <taxon>Methanobacteriati</taxon>
        <taxon>Methanobacteriota</taxon>
        <taxon>Methanomada group</taxon>
        <taxon>Methanobacteria</taxon>
        <taxon>Methanobacteriales</taxon>
        <taxon>Methanobacteriaceae</taxon>
        <taxon>Methanosphaera</taxon>
    </lineage>
</organism>
<dbReference type="InterPro" id="IPR003695">
    <property type="entry name" value="Ppx_GppA_N"/>
</dbReference>
<accession>A0A328Q2C7</accession>
<gene>
    <name evidence="2" type="ORF">CA615_03510</name>
</gene>
<dbReference type="AlphaFoldDB" id="A0A328Q2C7"/>
<dbReference type="RefSeq" id="WP_112149471.1">
    <property type="nucleotide sequence ID" value="NZ_CATZXA010000098.1"/>
</dbReference>
<dbReference type="InterPro" id="IPR050273">
    <property type="entry name" value="GppA/Ppx_hydrolase"/>
</dbReference>
<reference evidence="2 3" key="1">
    <citation type="submission" date="2017-05" db="EMBL/GenBank/DDBJ databases">
        <title>Host range expansion of the Methanosphaera genus to humans and monogastric animals involves recent and extensive reduction in genome content.</title>
        <authorList>
            <person name="Hoedt E.C."/>
            <person name="Volmer J.G."/>
            <person name="Parks D.H."/>
            <person name="Rosewarne C.P."/>
            <person name="Denman S.E."/>
            <person name="Mcsweeney C.S."/>
            <person name="O Cuiv P."/>
            <person name="Hugenholtz P."/>
            <person name="Tyson G.W."/>
            <person name="Morrison M."/>
        </authorList>
    </citation>
    <scope>NUCLEOTIDE SEQUENCE [LARGE SCALE GENOMIC DNA]</scope>
    <source>
        <strain evidence="2 3">PA5</strain>
    </source>
</reference>
<dbReference type="Proteomes" id="UP000248557">
    <property type="component" value="Unassembled WGS sequence"/>
</dbReference>
<dbReference type="Gene3D" id="3.30.420.40">
    <property type="match status" value="1"/>
</dbReference>
<dbReference type="EMBL" id="NGJK01000033">
    <property type="protein sequence ID" value="RAP03204.1"/>
    <property type="molecule type" value="Genomic_DNA"/>
</dbReference>
<evidence type="ECO:0000259" key="1">
    <source>
        <dbReference type="Pfam" id="PF02541"/>
    </source>
</evidence>
<dbReference type="PANTHER" id="PTHR30005:SF0">
    <property type="entry name" value="RETROGRADE REGULATION PROTEIN 2"/>
    <property type="match status" value="1"/>
</dbReference>
<dbReference type="SUPFAM" id="SSF53067">
    <property type="entry name" value="Actin-like ATPase domain"/>
    <property type="match status" value="2"/>
</dbReference>
<dbReference type="Gene3D" id="3.30.420.150">
    <property type="entry name" value="Exopolyphosphatase. Domain 2"/>
    <property type="match status" value="1"/>
</dbReference>